<dbReference type="AlphaFoldDB" id="A0A0E9QEW9"/>
<reference evidence="1" key="1">
    <citation type="submission" date="2014-11" db="EMBL/GenBank/DDBJ databases">
        <authorList>
            <person name="Amaro Gonzalez C."/>
        </authorList>
    </citation>
    <scope>NUCLEOTIDE SEQUENCE</scope>
</reference>
<dbReference type="EMBL" id="GBXM01093515">
    <property type="protein sequence ID" value="JAH15062.1"/>
    <property type="molecule type" value="Transcribed_RNA"/>
</dbReference>
<accession>A0A0E9QEW9</accession>
<evidence type="ECO:0000313" key="1">
    <source>
        <dbReference type="EMBL" id="JAH15062.1"/>
    </source>
</evidence>
<organism evidence="1">
    <name type="scientific">Anguilla anguilla</name>
    <name type="common">European freshwater eel</name>
    <name type="synonym">Muraena anguilla</name>
    <dbReference type="NCBI Taxonomy" id="7936"/>
    <lineage>
        <taxon>Eukaryota</taxon>
        <taxon>Metazoa</taxon>
        <taxon>Chordata</taxon>
        <taxon>Craniata</taxon>
        <taxon>Vertebrata</taxon>
        <taxon>Euteleostomi</taxon>
        <taxon>Actinopterygii</taxon>
        <taxon>Neopterygii</taxon>
        <taxon>Teleostei</taxon>
        <taxon>Anguilliformes</taxon>
        <taxon>Anguillidae</taxon>
        <taxon>Anguilla</taxon>
    </lineage>
</organism>
<proteinExistence type="predicted"/>
<reference evidence="1" key="2">
    <citation type="journal article" date="2015" name="Fish Shellfish Immunol.">
        <title>Early steps in the European eel (Anguilla anguilla)-Vibrio vulnificus interaction in the gills: Role of the RtxA13 toxin.</title>
        <authorList>
            <person name="Callol A."/>
            <person name="Pajuelo D."/>
            <person name="Ebbesson L."/>
            <person name="Teles M."/>
            <person name="MacKenzie S."/>
            <person name="Amaro C."/>
        </authorList>
    </citation>
    <scope>NUCLEOTIDE SEQUENCE</scope>
</reference>
<sequence>MGHQSLSLFGCNVRSLRLLSSIILLHSSSVLQC</sequence>
<protein>
    <submittedName>
        <fullName evidence="1">Uncharacterized protein</fullName>
    </submittedName>
</protein>
<name>A0A0E9QEW9_ANGAN</name>